<evidence type="ECO:0000313" key="6">
    <source>
        <dbReference type="EMBL" id="PLS00730.1"/>
    </source>
</evidence>
<dbReference type="InterPro" id="IPR036388">
    <property type="entry name" value="WH-like_DNA-bd_sf"/>
</dbReference>
<keyword evidence="2" id="KW-0238">DNA-binding</keyword>
<dbReference type="InterPro" id="IPR036390">
    <property type="entry name" value="WH_DNA-bd_sf"/>
</dbReference>
<keyword evidence="8" id="KW-1185">Reference proteome</keyword>
<dbReference type="EMBL" id="PGVD01000004">
    <property type="protein sequence ID" value="PLS00730.1"/>
    <property type="molecule type" value="Genomic_DNA"/>
</dbReference>
<dbReference type="RefSeq" id="WP_101577021.1">
    <property type="nucleotide sequence ID" value="NZ_PGVA01000019.1"/>
</dbReference>
<evidence type="ECO:0000313" key="8">
    <source>
        <dbReference type="Proteomes" id="UP000235114"/>
    </source>
</evidence>
<gene>
    <name evidence="5" type="ORF">CU635_08930</name>
    <name evidence="6" type="ORF">CVD25_01310</name>
</gene>
<evidence type="ECO:0000313" key="7">
    <source>
        <dbReference type="Proteomes" id="UP000234951"/>
    </source>
</evidence>
<dbReference type="Proteomes" id="UP000234951">
    <property type="component" value="Unassembled WGS sequence"/>
</dbReference>
<dbReference type="PANTHER" id="PTHR43132">
    <property type="entry name" value="ARSENICAL RESISTANCE OPERON REPRESSOR ARSR-RELATED"/>
    <property type="match status" value="1"/>
</dbReference>
<evidence type="ECO:0000259" key="4">
    <source>
        <dbReference type="PROSITE" id="PS50987"/>
    </source>
</evidence>
<dbReference type="OrthoDB" id="9794330at2"/>
<reference evidence="6 8" key="2">
    <citation type="submission" date="2017-12" db="EMBL/GenBank/DDBJ databases">
        <title>Comparative Functional Genomics of Dry Heat Resistant strains isolated from the Viking Spacecraft.</title>
        <authorList>
            <person name="Seuylemezian A."/>
            <person name="Cooper K."/>
            <person name="Vaishampayan P."/>
        </authorList>
    </citation>
    <scope>NUCLEOTIDE SEQUENCE [LARGE SCALE GENOMIC DNA]</scope>
    <source>
        <strain evidence="6 8">ATCC 29669</strain>
    </source>
</reference>
<protein>
    <submittedName>
        <fullName evidence="5">Transcriptional regulator</fullName>
    </submittedName>
</protein>
<dbReference type="Gene3D" id="1.10.10.10">
    <property type="entry name" value="Winged helix-like DNA-binding domain superfamily/Winged helix DNA-binding domain"/>
    <property type="match status" value="1"/>
</dbReference>
<dbReference type="PANTHER" id="PTHR43132:SF6">
    <property type="entry name" value="HTH-TYPE TRANSCRIPTIONAL REPRESSOR CZRA"/>
    <property type="match status" value="1"/>
</dbReference>
<comment type="caution">
    <text evidence="5">The sequence shown here is derived from an EMBL/GenBank/DDBJ whole genome shotgun (WGS) entry which is preliminary data.</text>
</comment>
<dbReference type="InterPro" id="IPR051011">
    <property type="entry name" value="Metal_resp_trans_reg"/>
</dbReference>
<dbReference type="GO" id="GO:0003677">
    <property type="term" value="F:DNA binding"/>
    <property type="evidence" value="ECO:0007669"/>
    <property type="project" value="UniProtKB-KW"/>
</dbReference>
<keyword evidence="3" id="KW-0804">Transcription</keyword>
<dbReference type="PRINTS" id="PR00778">
    <property type="entry name" value="HTHARSR"/>
</dbReference>
<dbReference type="GO" id="GO:0003700">
    <property type="term" value="F:DNA-binding transcription factor activity"/>
    <property type="evidence" value="ECO:0007669"/>
    <property type="project" value="InterPro"/>
</dbReference>
<dbReference type="EMBL" id="PGVA01000019">
    <property type="protein sequence ID" value="PLR83544.1"/>
    <property type="molecule type" value="Genomic_DNA"/>
</dbReference>
<evidence type="ECO:0000256" key="1">
    <source>
        <dbReference type="ARBA" id="ARBA00023015"/>
    </source>
</evidence>
<feature type="domain" description="HTH arsR-type" evidence="4">
    <location>
        <begin position="18"/>
        <end position="111"/>
    </location>
</feature>
<dbReference type="PROSITE" id="PS50987">
    <property type="entry name" value="HTH_ARSR_2"/>
    <property type="match status" value="1"/>
</dbReference>
<evidence type="ECO:0000256" key="2">
    <source>
        <dbReference type="ARBA" id="ARBA00023125"/>
    </source>
</evidence>
<dbReference type="Pfam" id="PF01022">
    <property type="entry name" value="HTH_5"/>
    <property type="match status" value="1"/>
</dbReference>
<dbReference type="AlphaFoldDB" id="A0A2N5GN45"/>
<evidence type="ECO:0000256" key="3">
    <source>
        <dbReference type="ARBA" id="ARBA00023163"/>
    </source>
</evidence>
<dbReference type="InterPro" id="IPR011991">
    <property type="entry name" value="ArsR-like_HTH"/>
</dbReference>
<dbReference type="Proteomes" id="UP000235114">
    <property type="component" value="Unassembled WGS sequence"/>
</dbReference>
<reference evidence="5 7" key="1">
    <citation type="submission" date="2017-11" db="EMBL/GenBank/DDBJ databases">
        <title>Comparitive Functional Genomics of Dry Heat Resistant strains isolated from the Viking Spacecraft.</title>
        <authorList>
            <person name="Seuylemezian A."/>
            <person name="Cooper K."/>
            <person name="Vaishampayan P."/>
        </authorList>
    </citation>
    <scope>NUCLEOTIDE SEQUENCE [LARGE SCALE GENOMIC DNA]</scope>
    <source>
        <strain evidence="5 7">M4.6</strain>
    </source>
</reference>
<evidence type="ECO:0000313" key="5">
    <source>
        <dbReference type="EMBL" id="PLR83544.1"/>
    </source>
</evidence>
<dbReference type="CDD" id="cd00090">
    <property type="entry name" value="HTH_ARSR"/>
    <property type="match status" value="1"/>
</dbReference>
<dbReference type="SMART" id="SM00418">
    <property type="entry name" value="HTH_ARSR"/>
    <property type="match status" value="1"/>
</dbReference>
<keyword evidence="1" id="KW-0805">Transcription regulation</keyword>
<dbReference type="InterPro" id="IPR001845">
    <property type="entry name" value="HTH_ArsR_DNA-bd_dom"/>
</dbReference>
<sequence length="111" mass="13103">MERSEKSEINNERFEDSLDEETLFIVSQTFKALSDPTRIKILHLLYQKQHAVNEIAENLNMLQSAVSHQLRFLKNLRLVKSRREGTTMIYSCNDEHVMNVLKQTIDHARHH</sequence>
<name>A0A2N5GN45_9BACI</name>
<accession>A0A2N5GN45</accession>
<dbReference type="NCBIfam" id="NF033788">
    <property type="entry name" value="HTH_metalloreg"/>
    <property type="match status" value="1"/>
</dbReference>
<dbReference type="SUPFAM" id="SSF46785">
    <property type="entry name" value="Winged helix' DNA-binding domain"/>
    <property type="match status" value="1"/>
</dbReference>
<organism evidence="5 7">
    <name type="scientific">Bacillus canaveralius</name>
    <dbReference type="NCBI Taxonomy" id="1403243"/>
    <lineage>
        <taxon>Bacteria</taxon>
        <taxon>Bacillati</taxon>
        <taxon>Bacillota</taxon>
        <taxon>Bacilli</taxon>
        <taxon>Bacillales</taxon>
        <taxon>Bacillaceae</taxon>
        <taxon>Bacillus</taxon>
    </lineage>
</organism>
<proteinExistence type="predicted"/>